<dbReference type="Proteomes" id="UP001224418">
    <property type="component" value="Unassembled WGS sequence"/>
</dbReference>
<gene>
    <name evidence="1" type="ORF">QOZ93_001445</name>
</gene>
<dbReference type="EMBL" id="JAUSWN010000011">
    <property type="protein sequence ID" value="MDQ0479703.1"/>
    <property type="molecule type" value="Genomic_DNA"/>
</dbReference>
<comment type="caution">
    <text evidence="1">The sequence shown here is derived from an EMBL/GenBank/DDBJ whole genome shotgun (WGS) entry which is preliminary data.</text>
</comment>
<reference evidence="1 2" key="1">
    <citation type="submission" date="2023-07" db="EMBL/GenBank/DDBJ databases">
        <title>Genomic Encyclopedia of Type Strains, Phase IV (KMG-IV): sequencing the most valuable type-strain genomes for metagenomic binning, comparative biology and taxonomic classification.</title>
        <authorList>
            <person name="Goeker M."/>
        </authorList>
    </citation>
    <scope>NUCLEOTIDE SEQUENCE [LARGE SCALE GENOMIC DNA]</scope>
    <source>
        <strain evidence="1 2">DSM 1400</strain>
    </source>
</reference>
<evidence type="ECO:0000313" key="1">
    <source>
        <dbReference type="EMBL" id="MDQ0479703.1"/>
    </source>
</evidence>
<dbReference type="RefSeq" id="WP_307355684.1">
    <property type="nucleotide sequence ID" value="NZ_BAAACJ010000036.1"/>
</dbReference>
<name>A0ABU0JRH7_HATLI</name>
<evidence type="ECO:0000313" key="2">
    <source>
        <dbReference type="Proteomes" id="UP001224418"/>
    </source>
</evidence>
<organism evidence="1 2">
    <name type="scientific">Hathewaya limosa</name>
    <name type="common">Clostridium limosum</name>
    <dbReference type="NCBI Taxonomy" id="1536"/>
    <lineage>
        <taxon>Bacteria</taxon>
        <taxon>Bacillati</taxon>
        <taxon>Bacillota</taxon>
        <taxon>Clostridia</taxon>
        <taxon>Eubacteriales</taxon>
        <taxon>Clostridiaceae</taxon>
        <taxon>Hathewaya</taxon>
    </lineage>
</organism>
<sequence>MEKYIIVQNNNIKGILDSKDQKLNDVLKEYESCIKNEEVKVYEEGKLLENLNETEKSKYLNGTLDNSSIIQVLVRRCEESCNINQEQYFYYDEDFYDYD</sequence>
<proteinExistence type="predicted"/>
<accession>A0ABU0JRH7</accession>
<protein>
    <submittedName>
        <fullName evidence="1">Uncharacterized protein</fullName>
    </submittedName>
</protein>
<keyword evidence="2" id="KW-1185">Reference proteome</keyword>